<dbReference type="InterPro" id="IPR036291">
    <property type="entry name" value="NAD(P)-bd_dom_sf"/>
</dbReference>
<dbReference type="InterPro" id="IPR001509">
    <property type="entry name" value="Epimerase_deHydtase"/>
</dbReference>
<dbReference type="Proteomes" id="UP000315017">
    <property type="component" value="Chromosome"/>
</dbReference>
<dbReference type="EMBL" id="CP036274">
    <property type="protein sequence ID" value="QDU28248.1"/>
    <property type="molecule type" value="Genomic_DNA"/>
</dbReference>
<accession>A0A517YDD3</accession>
<evidence type="ECO:0000313" key="3">
    <source>
        <dbReference type="Proteomes" id="UP000315017"/>
    </source>
</evidence>
<dbReference type="RefSeq" id="WP_202921868.1">
    <property type="nucleotide sequence ID" value="NZ_CP036274.1"/>
</dbReference>
<dbReference type="SUPFAM" id="SSF51735">
    <property type="entry name" value="NAD(P)-binding Rossmann-fold domains"/>
    <property type="match status" value="1"/>
</dbReference>
<dbReference type="AlphaFoldDB" id="A0A517YDD3"/>
<dbReference type="CDD" id="cd05266">
    <property type="entry name" value="SDR_a4"/>
    <property type="match status" value="1"/>
</dbReference>
<dbReference type="GO" id="GO:0005737">
    <property type="term" value="C:cytoplasm"/>
    <property type="evidence" value="ECO:0007669"/>
    <property type="project" value="TreeGrafter"/>
</dbReference>
<dbReference type="KEGG" id="aagg:ETAA8_33480"/>
<dbReference type="Pfam" id="PF01370">
    <property type="entry name" value="Epimerase"/>
    <property type="match status" value="1"/>
</dbReference>
<sequence length="293" mass="31768">MAKLIVGCGYLGKRVLQLWQTAGEKVYATTRSTERAAEWSRNGVVPLVADITQPIAADVPSDIDTVLFAVGFDAKAGHSIHEVYVDGLARVIDWLPASIRRFIYISSTGVYGSFAGEWIDEESPCEPLREGGKACLAAEQRLAASKFAAQSVALRLAGIYGPDRIPRAKDLLAGQMIDAAPGGYLNLIHVMDAARIVLLAEQRPTSSRLLVADGHPVIRGEYYAELARLLQAPPPNFVQSPGESAVAKRGSADKRVNNSRLMKELAPQFQFPDYRAGLADAVEHWKQSDAANL</sequence>
<dbReference type="GO" id="GO:0004029">
    <property type="term" value="F:aldehyde dehydrogenase (NAD+) activity"/>
    <property type="evidence" value="ECO:0007669"/>
    <property type="project" value="TreeGrafter"/>
</dbReference>
<feature type="domain" description="NAD-dependent epimerase/dehydratase" evidence="1">
    <location>
        <begin position="5"/>
        <end position="203"/>
    </location>
</feature>
<gene>
    <name evidence="2" type="ORF">ETAA8_33480</name>
</gene>
<protein>
    <submittedName>
        <fullName evidence="2">NAD dependent epimerase/dehydratase family protein</fullName>
    </submittedName>
</protein>
<evidence type="ECO:0000259" key="1">
    <source>
        <dbReference type="Pfam" id="PF01370"/>
    </source>
</evidence>
<evidence type="ECO:0000313" key="2">
    <source>
        <dbReference type="EMBL" id="QDU28248.1"/>
    </source>
</evidence>
<proteinExistence type="predicted"/>
<dbReference type="PANTHER" id="PTHR48079">
    <property type="entry name" value="PROTEIN YEEZ"/>
    <property type="match status" value="1"/>
</dbReference>
<organism evidence="2 3">
    <name type="scientific">Anatilimnocola aggregata</name>
    <dbReference type="NCBI Taxonomy" id="2528021"/>
    <lineage>
        <taxon>Bacteria</taxon>
        <taxon>Pseudomonadati</taxon>
        <taxon>Planctomycetota</taxon>
        <taxon>Planctomycetia</taxon>
        <taxon>Pirellulales</taxon>
        <taxon>Pirellulaceae</taxon>
        <taxon>Anatilimnocola</taxon>
    </lineage>
</organism>
<dbReference type="PANTHER" id="PTHR48079:SF6">
    <property type="entry name" value="NAD(P)-BINDING DOMAIN-CONTAINING PROTEIN-RELATED"/>
    <property type="match status" value="1"/>
</dbReference>
<dbReference type="Gene3D" id="3.40.50.720">
    <property type="entry name" value="NAD(P)-binding Rossmann-like Domain"/>
    <property type="match status" value="1"/>
</dbReference>
<keyword evidence="3" id="KW-1185">Reference proteome</keyword>
<dbReference type="InterPro" id="IPR051783">
    <property type="entry name" value="NAD(P)-dependent_oxidoreduct"/>
</dbReference>
<name>A0A517YDD3_9BACT</name>
<reference evidence="2 3" key="1">
    <citation type="submission" date="2019-02" db="EMBL/GenBank/DDBJ databases">
        <title>Deep-cultivation of Planctomycetes and their phenomic and genomic characterization uncovers novel biology.</title>
        <authorList>
            <person name="Wiegand S."/>
            <person name="Jogler M."/>
            <person name="Boedeker C."/>
            <person name="Pinto D."/>
            <person name="Vollmers J."/>
            <person name="Rivas-Marin E."/>
            <person name="Kohn T."/>
            <person name="Peeters S.H."/>
            <person name="Heuer A."/>
            <person name="Rast P."/>
            <person name="Oberbeckmann S."/>
            <person name="Bunk B."/>
            <person name="Jeske O."/>
            <person name="Meyerdierks A."/>
            <person name="Storesund J.E."/>
            <person name="Kallscheuer N."/>
            <person name="Luecker S."/>
            <person name="Lage O.M."/>
            <person name="Pohl T."/>
            <person name="Merkel B.J."/>
            <person name="Hornburger P."/>
            <person name="Mueller R.-W."/>
            <person name="Bruemmer F."/>
            <person name="Labrenz M."/>
            <person name="Spormann A.M."/>
            <person name="Op den Camp H."/>
            <person name="Overmann J."/>
            <person name="Amann R."/>
            <person name="Jetten M.S.M."/>
            <person name="Mascher T."/>
            <person name="Medema M.H."/>
            <person name="Devos D.P."/>
            <person name="Kaster A.-K."/>
            <person name="Ovreas L."/>
            <person name="Rohde M."/>
            <person name="Galperin M.Y."/>
            <person name="Jogler C."/>
        </authorList>
    </citation>
    <scope>NUCLEOTIDE SEQUENCE [LARGE SCALE GENOMIC DNA]</scope>
    <source>
        <strain evidence="2 3">ETA_A8</strain>
    </source>
</reference>